<keyword evidence="2" id="KW-1133">Transmembrane helix</keyword>
<dbReference type="InterPro" id="IPR038765">
    <property type="entry name" value="Papain-like_cys_pep_sf"/>
</dbReference>
<gene>
    <name evidence="4" type="ORF">SAMN02745158_04075</name>
</gene>
<feature type="domain" description="Transglutaminase-like" evidence="3">
    <location>
        <begin position="538"/>
        <end position="613"/>
    </location>
</feature>
<dbReference type="SUPFAM" id="SSF54001">
    <property type="entry name" value="Cysteine proteinases"/>
    <property type="match status" value="1"/>
</dbReference>
<evidence type="ECO:0000256" key="2">
    <source>
        <dbReference type="SAM" id="Phobius"/>
    </source>
</evidence>
<feature type="transmembrane region" description="Helical" evidence="2">
    <location>
        <begin position="670"/>
        <end position="694"/>
    </location>
</feature>
<keyword evidence="5" id="KW-1185">Reference proteome</keyword>
<dbReference type="RefSeq" id="WP_139249512.1">
    <property type="nucleotide sequence ID" value="NZ_FQVI01000037.1"/>
</dbReference>
<keyword evidence="2" id="KW-0812">Transmembrane</keyword>
<dbReference type="Pfam" id="PF01841">
    <property type="entry name" value="Transglut_core"/>
    <property type="match status" value="1"/>
</dbReference>
<feature type="transmembrane region" description="Helical" evidence="2">
    <location>
        <begin position="141"/>
        <end position="162"/>
    </location>
</feature>
<feature type="transmembrane region" description="Helical" evidence="2">
    <location>
        <begin position="59"/>
        <end position="77"/>
    </location>
</feature>
<feature type="transmembrane region" description="Helical" evidence="2">
    <location>
        <begin position="33"/>
        <end position="53"/>
    </location>
</feature>
<reference evidence="4 5" key="1">
    <citation type="submission" date="2016-11" db="EMBL/GenBank/DDBJ databases">
        <authorList>
            <person name="Jaros S."/>
            <person name="Januszkiewicz K."/>
            <person name="Wedrychowicz H."/>
        </authorList>
    </citation>
    <scope>NUCLEOTIDE SEQUENCE [LARGE SCALE GENOMIC DNA]</scope>
    <source>
        <strain evidence="4 5">DSM 17459</strain>
    </source>
</reference>
<evidence type="ECO:0000256" key="1">
    <source>
        <dbReference type="SAM" id="MobiDB-lite"/>
    </source>
</evidence>
<protein>
    <submittedName>
        <fullName evidence="4">Transglutaminase-like superfamily protein</fullName>
    </submittedName>
</protein>
<feature type="region of interest" description="Disordered" evidence="1">
    <location>
        <begin position="627"/>
        <end position="666"/>
    </location>
</feature>
<feature type="transmembrane region" description="Helical" evidence="2">
    <location>
        <begin position="195"/>
        <end position="214"/>
    </location>
</feature>
<accession>A0A1M5CBW8</accession>
<feature type="transmembrane region" description="Helical" evidence="2">
    <location>
        <begin position="84"/>
        <end position="102"/>
    </location>
</feature>
<name>A0A1M5CBW8_9CLOT</name>
<dbReference type="EMBL" id="FQVI01000037">
    <property type="protein sequence ID" value="SHF52201.1"/>
    <property type="molecule type" value="Genomic_DNA"/>
</dbReference>
<dbReference type="Proteomes" id="UP000184245">
    <property type="component" value="Unassembled WGS sequence"/>
</dbReference>
<feature type="transmembrane region" description="Helical" evidence="2">
    <location>
        <begin position="226"/>
        <end position="251"/>
    </location>
</feature>
<evidence type="ECO:0000313" key="4">
    <source>
        <dbReference type="EMBL" id="SHF52201.1"/>
    </source>
</evidence>
<organism evidence="4 5">
    <name type="scientific">Lactonifactor longoviformis DSM 17459</name>
    <dbReference type="NCBI Taxonomy" id="1122155"/>
    <lineage>
        <taxon>Bacteria</taxon>
        <taxon>Bacillati</taxon>
        <taxon>Bacillota</taxon>
        <taxon>Clostridia</taxon>
        <taxon>Eubacteriales</taxon>
        <taxon>Clostridiaceae</taxon>
        <taxon>Lactonifactor</taxon>
    </lineage>
</organism>
<evidence type="ECO:0000313" key="5">
    <source>
        <dbReference type="Proteomes" id="UP000184245"/>
    </source>
</evidence>
<dbReference type="SMART" id="SM00460">
    <property type="entry name" value="TGc"/>
    <property type="match status" value="1"/>
</dbReference>
<evidence type="ECO:0000259" key="3">
    <source>
        <dbReference type="SMART" id="SM00460"/>
    </source>
</evidence>
<dbReference type="PANTHER" id="PTHR42736">
    <property type="entry name" value="PROTEIN-GLUTAMINE GAMMA-GLUTAMYLTRANSFERASE"/>
    <property type="match status" value="1"/>
</dbReference>
<dbReference type="InterPro" id="IPR002931">
    <property type="entry name" value="Transglutaminase-like"/>
</dbReference>
<feature type="transmembrane region" description="Helical" evidence="2">
    <location>
        <begin position="169"/>
        <end position="189"/>
    </location>
</feature>
<dbReference type="PANTHER" id="PTHR42736:SF1">
    <property type="entry name" value="PROTEIN-GLUTAMINE GAMMA-GLUTAMYLTRANSFERASE"/>
    <property type="match status" value="1"/>
</dbReference>
<dbReference type="InterPro" id="IPR052901">
    <property type="entry name" value="Bact_TGase-like"/>
</dbReference>
<dbReference type="AlphaFoldDB" id="A0A1M5CBW8"/>
<dbReference type="Gene3D" id="3.10.620.30">
    <property type="match status" value="1"/>
</dbReference>
<keyword evidence="2" id="KW-0472">Membrane</keyword>
<sequence length="812" mass="92622">MKNRKENAKKRKTKINVVFLPDKLKKKDLWTEYAGDISVCVFLFAGIIISLFSMFQIPAGAMVSALAGLVLLLLLFSFGNKRKYALFVSGIMLAVGLLLLILRQRILINGLFLTMNQAAEAFGTHTHLEMKLYEISAEKSQYLLCYILFWGLISIVAAYISYAAVRVRSWLLMLLVCAPLLVLNLVVGISPQAPATVLLLLSVALVFARIHVNGRRAEATRGGHRYGIVLQMIPILLGITLIFFGILGAAASSGEYTRSDRVRHAAEWITGKIDDIRYEKTKTNNLPKGNFRKLQPLELKDTPALEVVQSKPMSLYLRGYVGSEYTEEKWEDLDPDTYYKERDLFYWLNKDGFQAMNQLSQVYGLETGEVESISMKVLNKNASSKYLYVPYELQTKPSHLEDAQVWGDVNIRGENAGGNRYYEYQTSVNLVRIYPQLVQDIYKLTDEMGQQITTYKKDESYYNQFVYDTYTKVPDKEKDVLKACLGVEEYTGDSEDGISHTPYEEANELIMGYLNEKITYDETVSAPPAGRDFLSYFLRDTQKGYSVHYATAAAMMYRYLGIPARYVEGYLLTPDLVEEAEESVPITITGKEAHAWVEIYQDGIGWIPMEVTPDYLTKMERPNFALFSGSQEGDKGMEGEGNTGDTKDADEKEDPPEDERQKEAQQQSPWAIALSILIGVVIALLILMLACLMYRRWLLAKRKAKFLSTDNRAAVCSMYSYILYLLQHTDIPKRGGSHYRYLPELETVYSKEYAAGFPEVIRISQKAAYSEKEIALEERQTVEQYLDQTLTTIKKDKNIWKRFQMYWIKSLY</sequence>
<proteinExistence type="predicted"/>
<dbReference type="STRING" id="1122155.SAMN02745158_04075"/>